<dbReference type="GO" id="GO:0031177">
    <property type="term" value="F:phosphopantetheine binding"/>
    <property type="evidence" value="ECO:0007669"/>
    <property type="project" value="TreeGrafter"/>
</dbReference>
<feature type="non-terminal residue" evidence="4">
    <location>
        <position position="1"/>
    </location>
</feature>
<gene>
    <name evidence="4" type="ORF">F7R07_14270</name>
</gene>
<evidence type="ECO:0000256" key="1">
    <source>
        <dbReference type="ARBA" id="ARBA00022450"/>
    </source>
</evidence>
<dbReference type="Pfam" id="PF00501">
    <property type="entry name" value="AMP-binding"/>
    <property type="match status" value="1"/>
</dbReference>
<accession>A0A643EJN5</accession>
<dbReference type="Gene3D" id="3.40.50.12780">
    <property type="entry name" value="N-terminal domain of ligase-like"/>
    <property type="match status" value="1"/>
</dbReference>
<evidence type="ECO:0000313" key="4">
    <source>
        <dbReference type="EMBL" id="KAB0560178.1"/>
    </source>
</evidence>
<dbReference type="InterPro" id="IPR000873">
    <property type="entry name" value="AMP-dep_synth/lig_dom"/>
</dbReference>
<organism evidence="4">
    <name type="scientific">Pseudomonas aeruginosa</name>
    <dbReference type="NCBI Taxonomy" id="287"/>
    <lineage>
        <taxon>Bacteria</taxon>
        <taxon>Pseudomonadati</taxon>
        <taxon>Pseudomonadota</taxon>
        <taxon>Gammaproteobacteria</taxon>
        <taxon>Pseudomonadales</taxon>
        <taxon>Pseudomonadaceae</taxon>
        <taxon>Pseudomonas</taxon>
    </lineage>
</organism>
<evidence type="ECO:0000259" key="3">
    <source>
        <dbReference type="Pfam" id="PF00501"/>
    </source>
</evidence>
<dbReference type="Gene3D" id="3.30.300.30">
    <property type="match status" value="1"/>
</dbReference>
<feature type="domain" description="AMP-dependent synthetase/ligase" evidence="3">
    <location>
        <begin position="7"/>
        <end position="48"/>
    </location>
</feature>
<keyword evidence="1" id="KW-0596">Phosphopantetheine</keyword>
<dbReference type="InterPro" id="IPR045851">
    <property type="entry name" value="AMP-bd_C_sf"/>
</dbReference>
<dbReference type="RefSeq" id="WP_151155559.1">
    <property type="nucleotide sequence ID" value="NZ_VZPH01000040.1"/>
</dbReference>
<evidence type="ECO:0000256" key="2">
    <source>
        <dbReference type="ARBA" id="ARBA00022553"/>
    </source>
</evidence>
<dbReference type="FunFam" id="2.30.38.10:FF:000001">
    <property type="entry name" value="Non-ribosomal peptide synthetase PvdI"/>
    <property type="match status" value="1"/>
</dbReference>
<keyword evidence="2" id="KW-0597">Phosphoprotein</keyword>
<dbReference type="GO" id="GO:0005829">
    <property type="term" value="C:cytosol"/>
    <property type="evidence" value="ECO:0007669"/>
    <property type="project" value="TreeGrafter"/>
</dbReference>
<name>A0A643EJN5_PSEAI</name>
<dbReference type="EMBL" id="VZPH01000040">
    <property type="protein sequence ID" value="KAB0560178.1"/>
    <property type="molecule type" value="Genomic_DNA"/>
</dbReference>
<sequence length="154" mass="16622">ASTRGTYLPIGTPTDNNRLYLLDGALELVPQGAVGELCVAGTGVGRGYVSDPLRTSSVFVPNPFGAPGERLYRTGDLARRRSDGVLEYVGRIDHQVKIRGYRIELGEIEARLHEQPEVRDAAVGVQEGVNGKHLVGYLVAADAALNPSERLDRI</sequence>
<dbReference type="GO" id="GO:0044550">
    <property type="term" value="P:secondary metabolite biosynthetic process"/>
    <property type="evidence" value="ECO:0007669"/>
    <property type="project" value="TreeGrafter"/>
</dbReference>
<dbReference type="PANTHER" id="PTHR45527">
    <property type="entry name" value="NONRIBOSOMAL PEPTIDE SYNTHETASE"/>
    <property type="match status" value="1"/>
</dbReference>
<dbReference type="AlphaFoldDB" id="A0A643EJN5"/>
<dbReference type="SUPFAM" id="SSF56801">
    <property type="entry name" value="Acetyl-CoA synthetase-like"/>
    <property type="match status" value="1"/>
</dbReference>
<comment type="caution">
    <text evidence="4">The sequence shown here is derived from an EMBL/GenBank/DDBJ whole genome shotgun (WGS) entry which is preliminary data.</text>
</comment>
<feature type="non-terminal residue" evidence="4">
    <location>
        <position position="154"/>
    </location>
</feature>
<protein>
    <submittedName>
        <fullName evidence="4">AMP-binding protein</fullName>
    </submittedName>
</protein>
<dbReference type="InterPro" id="IPR042099">
    <property type="entry name" value="ANL_N_sf"/>
</dbReference>
<dbReference type="GO" id="GO:0043041">
    <property type="term" value="P:amino acid activation for nonribosomal peptide biosynthetic process"/>
    <property type="evidence" value="ECO:0007669"/>
    <property type="project" value="TreeGrafter"/>
</dbReference>
<dbReference type="PANTHER" id="PTHR45527:SF14">
    <property type="entry name" value="PLIPASTATIN SYNTHASE SUBUNIT B"/>
    <property type="match status" value="1"/>
</dbReference>
<reference evidence="4" key="1">
    <citation type="submission" date="2019-09" db="EMBL/GenBank/DDBJ databases">
        <title>Draft genome sequences of 48 bacterial type strains from the CCUG.</title>
        <authorList>
            <person name="Tunovic T."/>
            <person name="Pineiro-Iglesias B."/>
            <person name="Unosson C."/>
            <person name="Inganas E."/>
            <person name="Ohlen M."/>
            <person name="Cardew S."/>
            <person name="Jensie-Markopoulos S."/>
            <person name="Salva-Serra F."/>
            <person name="Jaen-Luchoro D."/>
            <person name="Karlsson R."/>
            <person name="Svensson-Stadler L."/>
            <person name="Chun J."/>
            <person name="Moore E."/>
        </authorList>
    </citation>
    <scope>NUCLEOTIDE SEQUENCE</scope>
    <source>
        <strain evidence="4">CCUG 551</strain>
    </source>
</reference>
<proteinExistence type="predicted"/>